<protein>
    <recommendedName>
        <fullName evidence="1">UBA domain-containing protein</fullName>
    </recommendedName>
</protein>
<feature type="domain" description="UBA" evidence="1">
    <location>
        <begin position="122"/>
        <end position="162"/>
    </location>
</feature>
<dbReference type="PANTHER" id="PTHR46738">
    <property type="entry name" value="UBIQUITIN-ASSOCIATED DOMAIN-CONTAINING PROTEIN 1"/>
    <property type="match status" value="1"/>
</dbReference>
<dbReference type="InterPro" id="IPR009060">
    <property type="entry name" value="UBA-like_sf"/>
</dbReference>
<dbReference type="Pfam" id="PF00627">
    <property type="entry name" value="UBA"/>
    <property type="match status" value="4"/>
</dbReference>
<dbReference type="InterPro" id="IPR052476">
    <property type="entry name" value="UBAC1"/>
</dbReference>
<evidence type="ECO:0000313" key="3">
    <source>
        <dbReference type="Proteomes" id="UP000737018"/>
    </source>
</evidence>
<dbReference type="OrthoDB" id="1528912at2759"/>
<gene>
    <name evidence="2" type="ORF">CMV_025170</name>
</gene>
<dbReference type="SUPFAM" id="SSF46934">
    <property type="entry name" value="UBA-like"/>
    <property type="match status" value="5"/>
</dbReference>
<dbReference type="PROSITE" id="PS50030">
    <property type="entry name" value="UBA"/>
    <property type="match status" value="5"/>
</dbReference>
<proteinExistence type="predicted"/>
<name>A0A8J4V596_9ROSI</name>
<feature type="domain" description="UBA" evidence="1">
    <location>
        <begin position="284"/>
        <end position="324"/>
    </location>
</feature>
<dbReference type="AlphaFoldDB" id="A0A8J4V596"/>
<comment type="caution">
    <text evidence="2">The sequence shown here is derived from an EMBL/GenBank/DDBJ whole genome shotgun (WGS) entry which is preliminary data.</text>
</comment>
<feature type="domain" description="UBA" evidence="1">
    <location>
        <begin position="339"/>
        <end position="370"/>
    </location>
</feature>
<keyword evidence="3" id="KW-1185">Reference proteome</keyword>
<evidence type="ECO:0000313" key="2">
    <source>
        <dbReference type="EMBL" id="KAF3948883.1"/>
    </source>
</evidence>
<feature type="domain" description="UBA" evidence="1">
    <location>
        <begin position="229"/>
        <end position="269"/>
    </location>
</feature>
<evidence type="ECO:0000259" key="1">
    <source>
        <dbReference type="PROSITE" id="PS50030"/>
    </source>
</evidence>
<dbReference type="Gene3D" id="1.10.8.10">
    <property type="entry name" value="DNA helicase RuvA subunit, C-terminal domain"/>
    <property type="match status" value="6"/>
</dbReference>
<organism evidence="2 3">
    <name type="scientific">Castanea mollissima</name>
    <name type="common">Chinese chestnut</name>
    <dbReference type="NCBI Taxonomy" id="60419"/>
    <lineage>
        <taxon>Eukaryota</taxon>
        <taxon>Viridiplantae</taxon>
        <taxon>Streptophyta</taxon>
        <taxon>Embryophyta</taxon>
        <taxon>Tracheophyta</taxon>
        <taxon>Spermatophyta</taxon>
        <taxon>Magnoliopsida</taxon>
        <taxon>eudicotyledons</taxon>
        <taxon>Gunneridae</taxon>
        <taxon>Pentapetalae</taxon>
        <taxon>rosids</taxon>
        <taxon>fabids</taxon>
        <taxon>Fagales</taxon>
        <taxon>Fagaceae</taxon>
        <taxon>Castanea</taxon>
    </lineage>
</organism>
<dbReference type="Proteomes" id="UP000737018">
    <property type="component" value="Unassembled WGS sequence"/>
</dbReference>
<accession>A0A8J4V596</accession>
<feature type="domain" description="UBA" evidence="1">
    <location>
        <begin position="177"/>
        <end position="217"/>
    </location>
</feature>
<dbReference type="PANTHER" id="PTHR46738:SF1">
    <property type="entry name" value="UBIQUITIN-ASSOCIATED DOMAIN-CONTAINING PROTEIN 1"/>
    <property type="match status" value="1"/>
</dbReference>
<reference evidence="2" key="1">
    <citation type="submission" date="2020-03" db="EMBL/GenBank/DDBJ databases">
        <title>Castanea mollissima Vanexum genome sequencing.</title>
        <authorList>
            <person name="Staton M."/>
        </authorList>
    </citation>
    <scope>NUCLEOTIDE SEQUENCE</scope>
    <source>
        <tissue evidence="2">Leaf</tissue>
    </source>
</reference>
<dbReference type="InterPro" id="IPR015940">
    <property type="entry name" value="UBA"/>
</dbReference>
<dbReference type="GO" id="GO:0000151">
    <property type="term" value="C:ubiquitin ligase complex"/>
    <property type="evidence" value="ECO:0007669"/>
    <property type="project" value="TreeGrafter"/>
</dbReference>
<dbReference type="EMBL" id="JRKL02006491">
    <property type="protein sequence ID" value="KAF3948883.1"/>
    <property type="molecule type" value="Genomic_DNA"/>
</dbReference>
<sequence length="370" mass="40810">MSPSLRHLGEKGGGVLYNHNSPQLVVFCILWKKKTPGRPGQRRTGERIRFPKLEPCLQFANNDPLQWPPEKRVEKLVKQGFAEADVRSALEISNCDEILAIEILRLVEHAQAGNDTNTKLWQPDELQVQKLVEMGFAELAVRSALEVVNGNEILAIKMLRFAECAQAGNDTNTKLWQPDEPQVQKLVKMGFAEAAVRSALEAVNGGEILAIKMLCFEKCTPTGNDTDRTPDEQQVQKLVEMGFAEAVVRSALEAVNGNEILAIKMLRFAACAPAGIDTNMKLWQPNEQQVQKLVEIGFAEAAVRIALEAVTGNEILTIKMLRFAKCAQAANDTNSQLWQPDEQQVPKLVEMGFAEAAVRSALEAVNAMAA</sequence>
<dbReference type="SMART" id="SM00165">
    <property type="entry name" value="UBA"/>
    <property type="match status" value="6"/>
</dbReference>